<evidence type="ECO:0000313" key="2">
    <source>
        <dbReference type="EMBL" id="MBL0394103.1"/>
    </source>
</evidence>
<dbReference type="InterPro" id="IPR014914">
    <property type="entry name" value="RES_dom"/>
</dbReference>
<accession>A0A936Z321</accession>
<name>A0A936Z321_9BURK</name>
<gene>
    <name evidence="2" type="ORF">JJ685_23390</name>
</gene>
<feature type="domain" description="RES" evidence="1">
    <location>
        <begin position="25"/>
        <end position="155"/>
    </location>
</feature>
<sequence length="156" mass="16981">MADALRDGSLTPADLGTRNWAPQAWWRVYPQRYGPTGFNDTPHGNARFSPLEHAGAIVPVLYAGTTVGAALMETVLHDVPSPSIGFLLRLSAKTEKRLGSFQPAGDLVLADLSALGLRRLGLDRADVIDSDKAQYPITRQLAQWIYTNRPDVQGIS</sequence>
<proteinExistence type="predicted"/>
<evidence type="ECO:0000259" key="1">
    <source>
        <dbReference type="Pfam" id="PF08808"/>
    </source>
</evidence>
<organism evidence="2 3">
    <name type="scientific">Ramlibacter monticola</name>
    <dbReference type="NCBI Taxonomy" id="1926872"/>
    <lineage>
        <taxon>Bacteria</taxon>
        <taxon>Pseudomonadati</taxon>
        <taxon>Pseudomonadota</taxon>
        <taxon>Betaproteobacteria</taxon>
        <taxon>Burkholderiales</taxon>
        <taxon>Comamonadaceae</taxon>
        <taxon>Ramlibacter</taxon>
    </lineage>
</organism>
<protein>
    <submittedName>
        <fullName evidence="2">RES family NAD+ phosphorylase</fullName>
    </submittedName>
</protein>
<dbReference type="Proteomes" id="UP000599109">
    <property type="component" value="Unassembled WGS sequence"/>
</dbReference>
<keyword evidence="3" id="KW-1185">Reference proteome</keyword>
<dbReference type="Pfam" id="PF08808">
    <property type="entry name" value="RES"/>
    <property type="match status" value="1"/>
</dbReference>
<evidence type="ECO:0000313" key="3">
    <source>
        <dbReference type="Proteomes" id="UP000599109"/>
    </source>
</evidence>
<dbReference type="RefSeq" id="WP_201676771.1">
    <property type="nucleotide sequence ID" value="NZ_JAEQNE010000007.1"/>
</dbReference>
<dbReference type="AlphaFoldDB" id="A0A936Z321"/>
<dbReference type="EMBL" id="JAEQNE010000007">
    <property type="protein sequence ID" value="MBL0394103.1"/>
    <property type="molecule type" value="Genomic_DNA"/>
</dbReference>
<comment type="caution">
    <text evidence="2">The sequence shown here is derived from an EMBL/GenBank/DDBJ whole genome shotgun (WGS) entry which is preliminary data.</text>
</comment>
<reference evidence="2 3" key="1">
    <citation type="journal article" date="2017" name="Int. J. Syst. Evol. Microbiol.">
        <title>Ramlibacter monticola sp. nov., isolated from forest soil.</title>
        <authorList>
            <person name="Chaudhary D.K."/>
            <person name="Kim J."/>
        </authorList>
    </citation>
    <scope>NUCLEOTIDE SEQUENCE [LARGE SCALE GENOMIC DNA]</scope>
    <source>
        <strain evidence="2 3">KACC 19175</strain>
    </source>
</reference>